<keyword evidence="4" id="KW-0720">Serine protease</keyword>
<evidence type="ECO:0000256" key="1">
    <source>
        <dbReference type="ARBA" id="ARBA00005325"/>
    </source>
</evidence>
<keyword evidence="3" id="KW-0378">Hydrolase</keyword>
<comment type="caution">
    <text evidence="9">The sequence shown here is derived from an EMBL/GenBank/DDBJ whole genome shotgun (WGS) entry which is preliminary data.</text>
</comment>
<dbReference type="Proteomes" id="UP001211907">
    <property type="component" value="Unassembled WGS sequence"/>
</dbReference>
<keyword evidence="10" id="KW-1185">Reference proteome</keyword>
<organism evidence="9 10">
    <name type="scientific">Physocladia obscura</name>
    <dbReference type="NCBI Taxonomy" id="109957"/>
    <lineage>
        <taxon>Eukaryota</taxon>
        <taxon>Fungi</taxon>
        <taxon>Fungi incertae sedis</taxon>
        <taxon>Chytridiomycota</taxon>
        <taxon>Chytridiomycota incertae sedis</taxon>
        <taxon>Chytridiomycetes</taxon>
        <taxon>Chytridiales</taxon>
        <taxon>Chytriomycetaceae</taxon>
        <taxon>Physocladia</taxon>
    </lineage>
</organism>
<feature type="compositionally biased region" description="Basic residues" evidence="6">
    <location>
        <begin position="161"/>
        <end position="176"/>
    </location>
</feature>
<dbReference type="PROSITE" id="PS00137">
    <property type="entry name" value="SUBTILASE_HIS"/>
    <property type="match status" value="1"/>
</dbReference>
<dbReference type="PROSITE" id="PS51892">
    <property type="entry name" value="SUBTILASE"/>
    <property type="match status" value="1"/>
</dbReference>
<dbReference type="CDD" id="cd04059">
    <property type="entry name" value="Peptidases_S8_Protein_convertases_Kexins_Furin-like"/>
    <property type="match status" value="1"/>
</dbReference>
<gene>
    <name evidence="9" type="primary">PCSK7</name>
    <name evidence="9" type="ORF">HK100_010148</name>
</gene>
<feature type="domain" description="Peptidase S8/S53" evidence="8">
    <location>
        <begin position="248"/>
        <end position="452"/>
    </location>
</feature>
<dbReference type="AlphaFoldDB" id="A0AAD5T2L4"/>
<dbReference type="PANTHER" id="PTHR42884:SF14">
    <property type="entry name" value="NEUROENDOCRINE CONVERTASE 1"/>
    <property type="match status" value="1"/>
</dbReference>
<sequence length="478" mass="51015">MNNFNTYPAILLWMCMNSLVSSIAVNSDISAQTTLGSAETQWVLTLKGKNSVILTPEPYLATLAQSFATIHPELKFLGQVGIVDGTFLYTSNAVSSTTDWFKKSAQDYFENQKISVEVVSGAAQARKKRYRRKEVSIDADDSEAETPSFPLPTERESNSRRNNRNSGHRRNRGSFGKVKHQIAPLSVLQNRDDKQQQEVQQVKPPSNVMGFNDPHFARQWNLFNDGNEGRIKGNDINVVPVWRKGINGSGVTVAILDDGVDYLHPDLSGEVWSGGSSFDFAGHSGDVRPDAGTDDVHGTRCAGQVAAAADNGVCGVGVAFGARVAGLRLLSSPNASSNSNYAINSAATTNTDAAEARALNHAPQINHIYSSSWGPDDDGASLDGPGPLATLALEAGVLKGRAGRGSIFVFASGNGGLEGDNCNFDGYANSVYTVAIGAINHKGNMPSYGELCSAHLAVTYSSGAGAGIVRYFHYPFLC</sequence>
<feature type="region of interest" description="Disordered" evidence="6">
    <location>
        <begin position="190"/>
        <end position="211"/>
    </location>
</feature>
<evidence type="ECO:0000313" key="10">
    <source>
        <dbReference type="Proteomes" id="UP001211907"/>
    </source>
</evidence>
<dbReference type="SUPFAM" id="SSF52743">
    <property type="entry name" value="Subtilisin-like"/>
    <property type="match status" value="1"/>
</dbReference>
<dbReference type="InterPro" id="IPR000209">
    <property type="entry name" value="Peptidase_S8/S53_dom"/>
</dbReference>
<comment type="caution">
    <text evidence="5">Lacks conserved residue(s) required for the propagation of feature annotation.</text>
</comment>
<keyword evidence="2" id="KW-0645">Protease</keyword>
<feature type="chain" id="PRO_5042126988" evidence="7">
    <location>
        <begin position="23"/>
        <end position="478"/>
    </location>
</feature>
<protein>
    <submittedName>
        <fullName evidence="9">Proprotein convertase subtilisin/kexin type 7</fullName>
    </submittedName>
</protein>
<dbReference type="PRINTS" id="PR00723">
    <property type="entry name" value="SUBTILISIN"/>
</dbReference>
<dbReference type="PANTHER" id="PTHR42884">
    <property type="entry name" value="PROPROTEIN CONVERTASE SUBTILISIN/KEXIN-RELATED"/>
    <property type="match status" value="1"/>
</dbReference>
<keyword evidence="7" id="KW-0732">Signal</keyword>
<evidence type="ECO:0000256" key="2">
    <source>
        <dbReference type="ARBA" id="ARBA00022670"/>
    </source>
</evidence>
<dbReference type="InterPro" id="IPR015500">
    <property type="entry name" value="Peptidase_S8_subtilisin-rel"/>
</dbReference>
<evidence type="ECO:0000256" key="3">
    <source>
        <dbReference type="ARBA" id="ARBA00022801"/>
    </source>
</evidence>
<dbReference type="GO" id="GO:0005802">
    <property type="term" value="C:trans-Golgi network"/>
    <property type="evidence" value="ECO:0007669"/>
    <property type="project" value="TreeGrafter"/>
</dbReference>
<feature type="region of interest" description="Disordered" evidence="6">
    <location>
        <begin position="129"/>
        <end position="176"/>
    </location>
</feature>
<dbReference type="EMBL" id="JADGJH010000549">
    <property type="protein sequence ID" value="KAJ3126626.1"/>
    <property type="molecule type" value="Genomic_DNA"/>
</dbReference>
<dbReference type="Gene3D" id="3.40.50.200">
    <property type="entry name" value="Peptidase S8/S53 domain"/>
    <property type="match status" value="1"/>
</dbReference>
<comment type="similarity">
    <text evidence="1">Belongs to the peptidase S8 family. Furin subfamily.</text>
</comment>
<evidence type="ECO:0000313" key="9">
    <source>
        <dbReference type="EMBL" id="KAJ3126626.1"/>
    </source>
</evidence>
<dbReference type="PROSITE" id="PS00136">
    <property type="entry name" value="SUBTILASE_ASP"/>
    <property type="match status" value="1"/>
</dbReference>
<dbReference type="Pfam" id="PF00082">
    <property type="entry name" value="Peptidase_S8"/>
    <property type="match status" value="1"/>
</dbReference>
<evidence type="ECO:0000259" key="8">
    <source>
        <dbReference type="Pfam" id="PF00082"/>
    </source>
</evidence>
<reference evidence="9" key="1">
    <citation type="submission" date="2020-05" db="EMBL/GenBank/DDBJ databases">
        <title>Phylogenomic resolution of chytrid fungi.</title>
        <authorList>
            <person name="Stajich J.E."/>
            <person name="Amses K."/>
            <person name="Simmons R."/>
            <person name="Seto K."/>
            <person name="Myers J."/>
            <person name="Bonds A."/>
            <person name="Quandt C.A."/>
            <person name="Barry K."/>
            <person name="Liu P."/>
            <person name="Grigoriev I."/>
            <person name="Longcore J.E."/>
            <person name="James T.Y."/>
        </authorList>
    </citation>
    <scope>NUCLEOTIDE SEQUENCE</scope>
    <source>
        <strain evidence="9">JEL0513</strain>
    </source>
</reference>
<feature type="signal peptide" evidence="7">
    <location>
        <begin position="1"/>
        <end position="22"/>
    </location>
</feature>
<proteinExistence type="inferred from homology"/>
<accession>A0AAD5T2L4</accession>
<name>A0AAD5T2L4_9FUNG</name>
<evidence type="ECO:0000256" key="4">
    <source>
        <dbReference type="ARBA" id="ARBA00022825"/>
    </source>
</evidence>
<dbReference type="GO" id="GO:0004252">
    <property type="term" value="F:serine-type endopeptidase activity"/>
    <property type="evidence" value="ECO:0007669"/>
    <property type="project" value="InterPro"/>
</dbReference>
<evidence type="ECO:0000256" key="5">
    <source>
        <dbReference type="PROSITE-ProRule" id="PRU01240"/>
    </source>
</evidence>
<evidence type="ECO:0000256" key="6">
    <source>
        <dbReference type="SAM" id="MobiDB-lite"/>
    </source>
</evidence>
<evidence type="ECO:0000256" key="7">
    <source>
        <dbReference type="SAM" id="SignalP"/>
    </source>
</evidence>
<dbReference type="GO" id="GO:0016485">
    <property type="term" value="P:protein processing"/>
    <property type="evidence" value="ECO:0007669"/>
    <property type="project" value="TreeGrafter"/>
</dbReference>
<dbReference type="InterPro" id="IPR023827">
    <property type="entry name" value="Peptidase_S8_Asp-AS"/>
</dbReference>
<dbReference type="InterPro" id="IPR022398">
    <property type="entry name" value="Peptidase_S8_His-AS"/>
</dbReference>
<dbReference type="InterPro" id="IPR034182">
    <property type="entry name" value="Kexin/furin"/>
</dbReference>
<dbReference type="GO" id="GO:0000139">
    <property type="term" value="C:Golgi membrane"/>
    <property type="evidence" value="ECO:0007669"/>
    <property type="project" value="TreeGrafter"/>
</dbReference>
<dbReference type="InterPro" id="IPR036852">
    <property type="entry name" value="Peptidase_S8/S53_dom_sf"/>
</dbReference>